<keyword evidence="5" id="KW-1185">Reference proteome</keyword>
<evidence type="ECO:0008006" key="6">
    <source>
        <dbReference type="Google" id="ProtNLM"/>
    </source>
</evidence>
<feature type="repeat" description="PPR" evidence="3">
    <location>
        <begin position="287"/>
        <end position="321"/>
    </location>
</feature>
<accession>A0A7J6I2W4</accession>
<gene>
    <name evidence="4" type="ORF">G4B88_001633</name>
</gene>
<dbReference type="GO" id="GO:0005739">
    <property type="term" value="C:mitochondrion"/>
    <property type="evidence" value="ECO:0007669"/>
    <property type="project" value="TreeGrafter"/>
</dbReference>
<evidence type="ECO:0000256" key="3">
    <source>
        <dbReference type="PROSITE-ProRule" id="PRU00708"/>
    </source>
</evidence>
<evidence type="ECO:0000313" key="4">
    <source>
        <dbReference type="EMBL" id="KAF4401439.1"/>
    </source>
</evidence>
<dbReference type="InterPro" id="IPR011990">
    <property type="entry name" value="TPR-like_helical_dom_sf"/>
</dbReference>
<dbReference type="PANTHER" id="PTHR47934">
    <property type="entry name" value="PENTATRICOPEPTIDE REPEAT-CONTAINING PROTEIN PET309, MITOCHONDRIAL"/>
    <property type="match status" value="1"/>
</dbReference>
<evidence type="ECO:0000256" key="1">
    <source>
        <dbReference type="ARBA" id="ARBA00007626"/>
    </source>
</evidence>
<organism evidence="4 5">
    <name type="scientific">Cannabis sativa</name>
    <name type="common">Hemp</name>
    <name type="synonym">Marijuana</name>
    <dbReference type="NCBI Taxonomy" id="3483"/>
    <lineage>
        <taxon>Eukaryota</taxon>
        <taxon>Viridiplantae</taxon>
        <taxon>Streptophyta</taxon>
        <taxon>Embryophyta</taxon>
        <taxon>Tracheophyta</taxon>
        <taxon>Spermatophyta</taxon>
        <taxon>Magnoliopsida</taxon>
        <taxon>eudicotyledons</taxon>
        <taxon>Gunneridae</taxon>
        <taxon>Pentapetalae</taxon>
        <taxon>rosids</taxon>
        <taxon>fabids</taxon>
        <taxon>Rosales</taxon>
        <taxon>Cannabaceae</taxon>
        <taxon>Cannabis</taxon>
    </lineage>
</organism>
<keyword evidence="2" id="KW-0677">Repeat</keyword>
<dbReference type="Pfam" id="PF01535">
    <property type="entry name" value="PPR"/>
    <property type="match status" value="2"/>
</dbReference>
<comment type="similarity">
    <text evidence="1">Belongs to the PPR family. P subfamily.</text>
</comment>
<feature type="repeat" description="PPR" evidence="3">
    <location>
        <begin position="252"/>
        <end position="286"/>
    </location>
</feature>
<name>A0A7J6I2W4_CANSA</name>
<protein>
    <recommendedName>
        <fullName evidence="6">Pentatricopeptide repeat-containing protein</fullName>
    </recommendedName>
</protein>
<feature type="repeat" description="PPR" evidence="3">
    <location>
        <begin position="428"/>
        <end position="462"/>
    </location>
</feature>
<dbReference type="InterPro" id="IPR002885">
    <property type="entry name" value="PPR_rpt"/>
</dbReference>
<dbReference type="Pfam" id="PF12854">
    <property type="entry name" value="PPR_1"/>
    <property type="match status" value="1"/>
</dbReference>
<dbReference type="Pfam" id="PF13812">
    <property type="entry name" value="PPR_3"/>
    <property type="match status" value="1"/>
</dbReference>
<dbReference type="GO" id="GO:0003729">
    <property type="term" value="F:mRNA binding"/>
    <property type="evidence" value="ECO:0007669"/>
    <property type="project" value="TreeGrafter"/>
</dbReference>
<evidence type="ECO:0000313" key="5">
    <source>
        <dbReference type="Proteomes" id="UP000583929"/>
    </source>
</evidence>
<comment type="caution">
    <text evidence="4">The sequence shown here is derived from an EMBL/GenBank/DDBJ whole genome shotgun (WGS) entry which is preliminary data.</text>
</comment>
<dbReference type="AlphaFoldDB" id="A0A7J6I2W4"/>
<proteinExistence type="inferred from homology"/>
<dbReference type="Proteomes" id="UP000583929">
    <property type="component" value="Unassembled WGS sequence"/>
</dbReference>
<feature type="repeat" description="PPR" evidence="3">
    <location>
        <begin position="322"/>
        <end position="356"/>
    </location>
</feature>
<dbReference type="NCBIfam" id="TIGR00756">
    <property type="entry name" value="PPR"/>
    <property type="match status" value="5"/>
</dbReference>
<dbReference type="GO" id="GO:0006396">
    <property type="term" value="P:RNA processing"/>
    <property type="evidence" value="ECO:0007669"/>
    <property type="project" value="TreeGrafter"/>
</dbReference>
<dbReference type="GO" id="GO:0007005">
    <property type="term" value="P:mitochondrion organization"/>
    <property type="evidence" value="ECO:0007669"/>
    <property type="project" value="TreeGrafter"/>
</dbReference>
<dbReference type="InterPro" id="IPR051114">
    <property type="entry name" value="Mito_RNA_Proc_CCM1"/>
</dbReference>
<dbReference type="Gene3D" id="1.25.40.10">
    <property type="entry name" value="Tetratricopeptide repeat domain"/>
    <property type="match status" value="3"/>
</dbReference>
<sequence>MMFSNMAIRILLKTILFQTPKPKPKPFSSSPFFNSSSSNGEIPISTIVSVLTHQRSKSRWTNLRSLSPNGFNPHQFSQITIHLKNNPHLVIRFFNWTNQNSLCHHDLLSYSTLIHILARGRLKSQALIYIHEAFRVVSGSQPQSQSQSNPLKLFESLLKTYNQCGSAPFVFDLLIKACLETKKIDSSIKIVRMLLSRNITPKFSTCNSLIRNVSQSRGAPEAYLIYKEIFGLGDCESVDDEKLRRVSRVKPNIETLNTLMVAFYQDGMLDMVREIWDQLEELNCDPNCYSYSILMAAYCDDEKMEEAEALWDEMRAQNIVPDVMAYNTIIGGFCRVGEIEKGEELYREMAMSGVESTTATLEHIVSGYIKVGNIDSAVFVYKDMCRRDFRVEATTMDALIKGLCDKKRVFEALEILKRADRHLGFCPTRKSYEFLITGMCLEGNMEEALRLQAKMVSKGFKPTYQIYSAFISGYRKQGNVEMAELLKIEMLNTHVLEKED</sequence>
<dbReference type="EMBL" id="JAATIQ010000012">
    <property type="protein sequence ID" value="KAF4401439.1"/>
    <property type="molecule type" value="Genomic_DNA"/>
</dbReference>
<reference evidence="4 5" key="1">
    <citation type="journal article" date="2020" name="bioRxiv">
        <title>Sequence and annotation of 42 cannabis genomes reveals extensive copy number variation in cannabinoid synthesis and pathogen resistance genes.</title>
        <authorList>
            <person name="Mckernan K.J."/>
            <person name="Helbert Y."/>
            <person name="Kane L.T."/>
            <person name="Ebling H."/>
            <person name="Zhang L."/>
            <person name="Liu B."/>
            <person name="Eaton Z."/>
            <person name="Mclaughlin S."/>
            <person name="Kingan S."/>
            <person name="Baybayan P."/>
            <person name="Concepcion G."/>
            <person name="Jordan M."/>
            <person name="Riva A."/>
            <person name="Barbazuk W."/>
            <person name="Harkins T."/>
        </authorList>
    </citation>
    <scope>NUCLEOTIDE SEQUENCE [LARGE SCALE GENOMIC DNA]</scope>
    <source>
        <strain evidence="5">cv. Jamaican Lion 4</strain>
        <tissue evidence="4">Leaf</tissue>
    </source>
</reference>
<evidence type="ECO:0000256" key="2">
    <source>
        <dbReference type="ARBA" id="ARBA00022737"/>
    </source>
</evidence>
<dbReference type="PROSITE" id="PS51375">
    <property type="entry name" value="PPR"/>
    <property type="match status" value="4"/>
</dbReference>
<dbReference type="PANTHER" id="PTHR47934:SF6">
    <property type="entry name" value="MITOCHONDRIAL GROUP I INTRON SPLICING FACTOR CCM1-RELATED"/>
    <property type="match status" value="1"/>
</dbReference>
<dbReference type="Pfam" id="PF13041">
    <property type="entry name" value="PPR_2"/>
    <property type="match status" value="1"/>
</dbReference>